<dbReference type="Pfam" id="PF00583">
    <property type="entry name" value="Acetyltransf_1"/>
    <property type="match status" value="1"/>
</dbReference>
<dbReference type="RefSeq" id="WP_123086684.1">
    <property type="nucleotide sequence ID" value="NZ_RIBS01000001.1"/>
</dbReference>
<keyword evidence="1 4" id="KW-0808">Transferase</keyword>
<proteinExistence type="predicted"/>
<dbReference type="Gene3D" id="3.40.630.30">
    <property type="match status" value="1"/>
</dbReference>
<dbReference type="EMBL" id="RIBS01000001">
    <property type="protein sequence ID" value="RNF86563.1"/>
    <property type="molecule type" value="Genomic_DNA"/>
</dbReference>
<dbReference type="InterPro" id="IPR000182">
    <property type="entry name" value="GNAT_dom"/>
</dbReference>
<dbReference type="AlphaFoldDB" id="A0A3M8T0L3"/>
<dbReference type="InterPro" id="IPR050832">
    <property type="entry name" value="Bact_Acetyltransf"/>
</dbReference>
<dbReference type="PANTHER" id="PTHR43877">
    <property type="entry name" value="AMINOALKYLPHOSPHONATE N-ACETYLTRANSFERASE-RELATED-RELATED"/>
    <property type="match status" value="1"/>
</dbReference>
<dbReference type="Proteomes" id="UP000267049">
    <property type="component" value="Unassembled WGS sequence"/>
</dbReference>
<dbReference type="PANTHER" id="PTHR43877:SF2">
    <property type="entry name" value="AMINOALKYLPHOSPHONATE N-ACETYLTRANSFERASE-RELATED"/>
    <property type="match status" value="1"/>
</dbReference>
<evidence type="ECO:0000256" key="2">
    <source>
        <dbReference type="ARBA" id="ARBA00023315"/>
    </source>
</evidence>
<keyword evidence="5" id="KW-1185">Reference proteome</keyword>
<evidence type="ECO:0000313" key="5">
    <source>
        <dbReference type="Proteomes" id="UP000267049"/>
    </source>
</evidence>
<dbReference type="InterPro" id="IPR016181">
    <property type="entry name" value="Acyl_CoA_acyltransferase"/>
</dbReference>
<feature type="domain" description="N-acetyltransferase" evidence="3">
    <location>
        <begin position="27"/>
        <end position="191"/>
    </location>
</feature>
<dbReference type="SUPFAM" id="SSF55729">
    <property type="entry name" value="Acyl-CoA N-acyltransferases (Nat)"/>
    <property type="match status" value="1"/>
</dbReference>
<dbReference type="GO" id="GO:0016747">
    <property type="term" value="F:acyltransferase activity, transferring groups other than amino-acyl groups"/>
    <property type="evidence" value="ECO:0007669"/>
    <property type="project" value="InterPro"/>
</dbReference>
<evidence type="ECO:0000256" key="1">
    <source>
        <dbReference type="ARBA" id="ARBA00022679"/>
    </source>
</evidence>
<sequence>MAPTSLAFPAHRDDGIATPASLTGRGIALRHAQSSDLPYLRELYASTREQELAQVAWPPQARQAFLDSQFALQHLHYVNHFPQAAFLVIEQHGDPVGRYYLQRGDASRAHHDEVPGDDLLIDISLGPAVRGQGLATALIGDSQRQAARHGRGMQLHVQCDNTGAARLYQRLGFSVVADEGAYQRLRWDPRG</sequence>
<keyword evidence="2" id="KW-0012">Acyltransferase</keyword>
<gene>
    <name evidence="4" type="ORF">EER27_03175</name>
</gene>
<evidence type="ECO:0000259" key="3">
    <source>
        <dbReference type="PROSITE" id="PS51186"/>
    </source>
</evidence>
<accession>A0A3M8T0L3</accession>
<dbReference type="OrthoDB" id="5525374at2"/>
<dbReference type="PROSITE" id="PS51186">
    <property type="entry name" value="GNAT"/>
    <property type="match status" value="1"/>
</dbReference>
<evidence type="ECO:0000313" key="4">
    <source>
        <dbReference type="EMBL" id="RNF86563.1"/>
    </source>
</evidence>
<protein>
    <submittedName>
        <fullName evidence="4">GNAT family N-acetyltransferase</fullName>
    </submittedName>
</protein>
<name>A0A3M8T0L3_9GAMM</name>
<reference evidence="4 5" key="1">
    <citation type="submission" date="2018-11" db="EMBL/GenBank/DDBJ databases">
        <title>Lysobacter cryohumiis sp. nov., isolated from soil in the Tianshan Mountains, Xinjiang, China.</title>
        <authorList>
            <person name="Luo Y."/>
            <person name="Sheng H."/>
        </authorList>
    </citation>
    <scope>NUCLEOTIDE SEQUENCE [LARGE SCALE GENOMIC DNA]</scope>
    <source>
        <strain evidence="4 5">ZS60</strain>
    </source>
</reference>
<comment type="caution">
    <text evidence="4">The sequence shown here is derived from an EMBL/GenBank/DDBJ whole genome shotgun (WGS) entry which is preliminary data.</text>
</comment>
<organism evidence="4 5">
    <name type="scientific">Montanilutibacter psychrotolerans</name>
    <dbReference type="NCBI Taxonomy" id="1327343"/>
    <lineage>
        <taxon>Bacteria</taxon>
        <taxon>Pseudomonadati</taxon>
        <taxon>Pseudomonadota</taxon>
        <taxon>Gammaproteobacteria</taxon>
        <taxon>Lysobacterales</taxon>
        <taxon>Lysobacteraceae</taxon>
        <taxon>Montanilutibacter</taxon>
    </lineage>
</organism>